<feature type="transmembrane region" description="Helical" evidence="1">
    <location>
        <begin position="44"/>
        <end position="62"/>
    </location>
</feature>
<reference evidence="2 3" key="1">
    <citation type="submission" date="2012-08" db="EMBL/GenBank/DDBJ databases">
        <title>Whole genome shotgun sequence of Austwickia chelonae NBRC 105200.</title>
        <authorList>
            <person name="Yoshida I."/>
            <person name="Hosoyama A."/>
            <person name="Tsuchikane K."/>
            <person name="Katsumata H."/>
            <person name="Ando Y."/>
            <person name="Ohji S."/>
            <person name="Hamada M."/>
            <person name="Tamura T."/>
            <person name="Yamazoe A."/>
            <person name="Yamazaki S."/>
            <person name="Fujita N."/>
        </authorList>
    </citation>
    <scope>NUCLEOTIDE SEQUENCE [LARGE SCALE GENOMIC DNA]</scope>
    <source>
        <strain evidence="2 3">NBRC 105200</strain>
    </source>
</reference>
<keyword evidence="1" id="KW-1133">Transmembrane helix</keyword>
<keyword evidence="3" id="KW-1185">Reference proteome</keyword>
<proteinExistence type="predicted"/>
<evidence type="ECO:0000313" key="2">
    <source>
        <dbReference type="EMBL" id="GAB78563.1"/>
    </source>
</evidence>
<accession>K6V8M8</accession>
<feature type="transmembrane region" description="Helical" evidence="1">
    <location>
        <begin position="20"/>
        <end position="37"/>
    </location>
</feature>
<comment type="caution">
    <text evidence="2">The sequence shown here is derived from an EMBL/GenBank/DDBJ whole genome shotgun (WGS) entry which is preliminary data.</text>
</comment>
<feature type="transmembrane region" description="Helical" evidence="1">
    <location>
        <begin position="166"/>
        <end position="187"/>
    </location>
</feature>
<gene>
    <name evidence="2" type="ORF">AUCHE_12_00080</name>
</gene>
<dbReference type="EMBL" id="BAGZ01000012">
    <property type="protein sequence ID" value="GAB78563.1"/>
    <property type="molecule type" value="Genomic_DNA"/>
</dbReference>
<evidence type="ECO:0000256" key="1">
    <source>
        <dbReference type="SAM" id="Phobius"/>
    </source>
</evidence>
<sequence length="207" mass="23617">MTALAAYRSTVPLRYVLNAWVWGILVIGGFVASGMLLSSRLSPIGAFGGFVVGIGWAAFVRGRRGVIVTQDHVVVRTFWSWREYQRSTISEILRGAPRPRWFSFLMPRLERLCHKVIFVSTEPGLEGCELTGVHFEQSVLDEFILLFPHQREVLVGRPDETTLTKVFQIFGFVSMVVFLFQVLFHIIKVPYYIIRLLFQFLGVFGSL</sequence>
<keyword evidence="1" id="KW-0472">Membrane</keyword>
<name>K6V8M8_9MICO</name>
<protein>
    <submittedName>
        <fullName evidence="2">Uncharacterized protein</fullName>
    </submittedName>
</protein>
<organism evidence="2 3">
    <name type="scientific">Austwickia chelonae NBRC 105200</name>
    <dbReference type="NCBI Taxonomy" id="1184607"/>
    <lineage>
        <taxon>Bacteria</taxon>
        <taxon>Bacillati</taxon>
        <taxon>Actinomycetota</taxon>
        <taxon>Actinomycetes</taxon>
        <taxon>Micrococcales</taxon>
        <taxon>Dermatophilaceae</taxon>
        <taxon>Austwickia</taxon>
    </lineage>
</organism>
<dbReference type="Proteomes" id="UP000008495">
    <property type="component" value="Unassembled WGS sequence"/>
</dbReference>
<evidence type="ECO:0000313" key="3">
    <source>
        <dbReference type="Proteomes" id="UP000008495"/>
    </source>
</evidence>
<dbReference type="STRING" id="100225.SAMN05421595_2842"/>
<dbReference type="AlphaFoldDB" id="K6V8M8"/>
<keyword evidence="1" id="KW-0812">Transmembrane</keyword>